<accession>A0AAV4WEW0</accession>
<comment type="caution">
    <text evidence="1">The sequence shown here is derived from an EMBL/GenBank/DDBJ whole genome shotgun (WGS) entry which is preliminary data.</text>
</comment>
<protein>
    <submittedName>
        <fullName evidence="1">Uncharacterized protein</fullName>
    </submittedName>
</protein>
<evidence type="ECO:0000313" key="2">
    <source>
        <dbReference type="Proteomes" id="UP001054945"/>
    </source>
</evidence>
<reference evidence="1 2" key="1">
    <citation type="submission" date="2021-06" db="EMBL/GenBank/DDBJ databases">
        <title>Caerostris extrusa draft genome.</title>
        <authorList>
            <person name="Kono N."/>
            <person name="Arakawa K."/>
        </authorList>
    </citation>
    <scope>NUCLEOTIDE SEQUENCE [LARGE SCALE GENOMIC DNA]</scope>
</reference>
<dbReference type="Proteomes" id="UP001054945">
    <property type="component" value="Unassembled WGS sequence"/>
</dbReference>
<dbReference type="AlphaFoldDB" id="A0AAV4WEW0"/>
<proteinExistence type="predicted"/>
<name>A0AAV4WEW0_CAEEX</name>
<keyword evidence="2" id="KW-1185">Reference proteome</keyword>
<sequence length="113" mass="12388">MDVKRRTHYANVLVKPKDIRPAETQVAHSFVACDSGGEHAGCHTEDHPNTTPVAEWTARDSSAPFTLRALSSHECPLLIGPADIFRHLLPPLSISRAISLIGWLTAKETCRPP</sequence>
<dbReference type="EMBL" id="BPLR01015937">
    <property type="protein sequence ID" value="GIY79845.1"/>
    <property type="molecule type" value="Genomic_DNA"/>
</dbReference>
<gene>
    <name evidence="1" type="ORF">CEXT_558271</name>
</gene>
<organism evidence="1 2">
    <name type="scientific">Caerostris extrusa</name>
    <name type="common">Bark spider</name>
    <name type="synonym">Caerostris bankana</name>
    <dbReference type="NCBI Taxonomy" id="172846"/>
    <lineage>
        <taxon>Eukaryota</taxon>
        <taxon>Metazoa</taxon>
        <taxon>Ecdysozoa</taxon>
        <taxon>Arthropoda</taxon>
        <taxon>Chelicerata</taxon>
        <taxon>Arachnida</taxon>
        <taxon>Araneae</taxon>
        <taxon>Araneomorphae</taxon>
        <taxon>Entelegynae</taxon>
        <taxon>Araneoidea</taxon>
        <taxon>Araneidae</taxon>
        <taxon>Caerostris</taxon>
    </lineage>
</organism>
<evidence type="ECO:0000313" key="1">
    <source>
        <dbReference type="EMBL" id="GIY79845.1"/>
    </source>
</evidence>